<dbReference type="SUPFAM" id="SSF141072">
    <property type="entry name" value="CalX-like"/>
    <property type="match status" value="1"/>
</dbReference>
<dbReference type="RefSeq" id="WP_149830651.1">
    <property type="nucleotide sequence ID" value="NZ_VUOL01000009.1"/>
</dbReference>
<dbReference type="InterPro" id="IPR001343">
    <property type="entry name" value="Hemolysn_Ca-bd"/>
</dbReference>
<evidence type="ECO:0000313" key="6">
    <source>
        <dbReference type="EMBL" id="KAA2229030.1"/>
    </source>
</evidence>
<dbReference type="EMBL" id="VUOL01000009">
    <property type="protein sequence ID" value="KAA2229030.1"/>
    <property type="molecule type" value="Genomic_DNA"/>
</dbReference>
<dbReference type="NCBIfam" id="TIGR03661">
    <property type="entry name" value="T1SS_VCA0849"/>
    <property type="match status" value="1"/>
</dbReference>
<feature type="domain" description="VWFA" evidence="4">
    <location>
        <begin position="2677"/>
        <end position="2797"/>
    </location>
</feature>
<keyword evidence="2" id="KW-0677">Repeat</keyword>
<reference evidence="6 7" key="1">
    <citation type="submission" date="2019-09" db="EMBL/GenBank/DDBJ databases">
        <title>Draft genome sequence of Pseudomonas brenneri CCUG 51514(T).</title>
        <authorList>
            <person name="Tunovic T."/>
            <person name="Pineiro-Iglesias B."/>
            <person name="Unosson C."/>
            <person name="Inganas E."/>
            <person name="Ohlen M."/>
            <person name="Cardew S."/>
            <person name="Jensie-Markopoulos S."/>
            <person name="Salva-Serra F."/>
            <person name="Jaen-Luchoro D."/>
            <person name="Svensson-Stadler L."/>
            <person name="Chun J."/>
            <person name="Moore E."/>
        </authorList>
    </citation>
    <scope>NUCLEOTIDE SEQUENCE [LARGE SCALE GENOMIC DNA]</scope>
    <source>
        <strain evidence="6 7">CCUG 51514</strain>
    </source>
</reference>
<comment type="caution">
    <text evidence="6">The sequence shown here is derived from an EMBL/GenBank/DDBJ whole genome shotgun (WGS) entry which is preliminary data.</text>
</comment>
<dbReference type="PROSITE" id="PS50234">
    <property type="entry name" value="VWFA"/>
    <property type="match status" value="1"/>
</dbReference>
<dbReference type="GO" id="GO:0016020">
    <property type="term" value="C:membrane"/>
    <property type="evidence" value="ECO:0007669"/>
    <property type="project" value="InterPro"/>
</dbReference>
<dbReference type="Pfam" id="PF00353">
    <property type="entry name" value="HemolysinCabind"/>
    <property type="match status" value="3"/>
</dbReference>
<dbReference type="SMART" id="SM00327">
    <property type="entry name" value="VWA"/>
    <property type="match status" value="1"/>
</dbReference>
<dbReference type="PROSITE" id="PS51820">
    <property type="entry name" value="PA14"/>
    <property type="match status" value="1"/>
</dbReference>
<protein>
    <submittedName>
        <fullName evidence="6">Retention module-containing protein</fullName>
    </submittedName>
</protein>
<dbReference type="NCBIfam" id="NF033682">
    <property type="entry name" value="retention_LapA"/>
    <property type="match status" value="1"/>
</dbReference>
<dbReference type="InterPro" id="IPR037524">
    <property type="entry name" value="PA14/GLEYA"/>
</dbReference>
<evidence type="ECO:0000256" key="1">
    <source>
        <dbReference type="ARBA" id="ARBA00022729"/>
    </source>
</evidence>
<dbReference type="GO" id="GO:0007154">
    <property type="term" value="P:cell communication"/>
    <property type="evidence" value="ECO:0007669"/>
    <property type="project" value="InterPro"/>
</dbReference>
<gene>
    <name evidence="6" type="ORF">F1720_17635</name>
</gene>
<dbReference type="InterPro" id="IPR011049">
    <property type="entry name" value="Serralysin-like_metalloprot_C"/>
</dbReference>
<evidence type="ECO:0000259" key="5">
    <source>
        <dbReference type="PROSITE" id="PS51820"/>
    </source>
</evidence>
<dbReference type="Gene3D" id="3.40.50.410">
    <property type="entry name" value="von Willebrand factor, type A domain"/>
    <property type="match status" value="1"/>
</dbReference>
<feature type="domain" description="PA14" evidence="5">
    <location>
        <begin position="2347"/>
        <end position="2496"/>
    </location>
</feature>
<dbReference type="Pfam" id="PF16184">
    <property type="entry name" value="Cadherin_3"/>
    <property type="match status" value="1"/>
</dbReference>
<dbReference type="Proteomes" id="UP000325296">
    <property type="component" value="Unassembled WGS sequence"/>
</dbReference>
<name>A0A5B2URM8_9PSED</name>
<keyword evidence="3" id="KW-0106">Calcium</keyword>
<proteinExistence type="predicted"/>
<organism evidence="6 7">
    <name type="scientific">Pseudomonas brenneri</name>
    <dbReference type="NCBI Taxonomy" id="129817"/>
    <lineage>
        <taxon>Bacteria</taxon>
        <taxon>Pseudomonadati</taxon>
        <taxon>Pseudomonadota</taxon>
        <taxon>Gammaproteobacteria</taxon>
        <taxon>Pseudomonadales</taxon>
        <taxon>Pseudomonadaceae</taxon>
        <taxon>Pseudomonas</taxon>
    </lineage>
</organism>
<dbReference type="Pfam" id="PF00092">
    <property type="entry name" value="VWA"/>
    <property type="match status" value="1"/>
</dbReference>
<dbReference type="PROSITE" id="PS00330">
    <property type="entry name" value="HEMOLYSIN_CALCIUM"/>
    <property type="match status" value="3"/>
</dbReference>
<evidence type="ECO:0000259" key="4">
    <source>
        <dbReference type="PROSITE" id="PS50234"/>
    </source>
</evidence>
<dbReference type="InterPro" id="IPR019960">
    <property type="entry name" value="T1SS_VCA0849"/>
</dbReference>
<evidence type="ECO:0000256" key="3">
    <source>
        <dbReference type="ARBA" id="ARBA00022837"/>
    </source>
</evidence>
<dbReference type="InterPro" id="IPR047777">
    <property type="entry name" value="LapA-like_RM"/>
</dbReference>
<dbReference type="InterPro" id="IPR018511">
    <property type="entry name" value="Hemolysin-typ_Ca-bd_CS"/>
</dbReference>
<dbReference type="CDD" id="cd00198">
    <property type="entry name" value="vWFA"/>
    <property type="match status" value="1"/>
</dbReference>
<evidence type="ECO:0000256" key="2">
    <source>
        <dbReference type="ARBA" id="ARBA00022737"/>
    </source>
</evidence>
<dbReference type="PRINTS" id="PR00313">
    <property type="entry name" value="CABNDNGRPT"/>
</dbReference>
<dbReference type="InterPro" id="IPR002035">
    <property type="entry name" value="VWF_A"/>
</dbReference>
<keyword evidence="1" id="KW-0732">Signal</keyword>
<dbReference type="InterPro" id="IPR003644">
    <property type="entry name" value="Calx_beta"/>
</dbReference>
<sequence length="3183" mass="324642">MSSVVAIVKGIVGQVFVISPEGARRVLVEGDRLFAGDQIDTGMSGAVSLELADGRTLDLGRDTQWSATAPDSSTDLAQATAQAAPSVAELQQAIAAGADPTTDLEATAAGASAAGTGAAGGGHSFVMLDETAGSVDPTIGFPTAGLGFATNALTNELGGQPNDPLTAAPLPSTLTLGATPTITEAGGVLTYTATVTQPSTSNLTVTLSNGAVITIPAGQVTGSVNVPLAPNDSPYIDPGQISVTVTGTTGGNNLVLTVDPTPAVTQITDTIDTTTVTLTAGETVTEGGPITYTATLTNPAQTPVTITLSNGSVITIEPGKSTGTVVVDTPANDVYNNGSTVSTTITGATGGNFENLVPDTTPAVTTITDSVDDTGLTLTATNTVTEGGQITYTATLTNPAQTPLTVTLSNGSVITIKAGESVGTVVVDTPANDVYVNGSTVTTTITGTTGGNFENLVPNTTPAVTTITDSVDTTTVTLTAPGDINEGDQITYTATLSNKAETDVTLKLDNGSTIIIKAGETVGSVTVDAPGDDVFVDKSTQTVKITETTGGNFEKLEVAGDGATTTVNDTIDKVDVVLTATTTVGEGGNIVYTASLVDKAGNPVTNITNPLTVTLDNGQTITIGVGQSAGTVTTVAPNDVYEGNPTITTAITNVTGGAHFENLVPGTTPVNTTVTDTPGTTDTTTVTLTAPGEADEGGNITYTATLSNKAGSDLTLTLSNGDVITIAKGETTGQVTSKAPSDDVFKDAGPINVTINPDIVGGGFEKLDIAPGGATTQINDTIDKVDVVLTATKTVGEGGEIVYTATLVDKDGKPVTNTTGPLTVTLDNNQTITIGVNQSSGTVSAVAPDDVYKGDQTVTTGIKEVTGGEHFENLVPGTDKVTTIVTDTPGTDTDNTTTVTLTAPSEVSEGGKITYTATLSNKADTDVTLTLDNKQTITIKAGETVGTVTVDAPGDDVFIDKSTQTVQITGTDGGNFEKLEVAGNGATTTINDTIDKVDVVLTATKTVGEGGEIVYTATLVDKDGKPVTNTTGPLTVTLDNNQTITIGVNQSSGTVSAVAPDDVYKGDQTVTTGIKEVTGGEHFENLVPGTDKVTTIVTDTPGTDTDNTTTVTLTAPSEVSEGGKITYTATLSNKAGTDVTLTLDNKQTITIKAGETVGTVTVDAPGDDVFIDKSTQTVQITGTDGGNFEKLEVAGNGATTQINDTIDKVDVVLTATKTVGEGGEIVYTATLVDKDGKPVTNTTGPLTVTLDNNQTITIGVNQSSGTVSAVAPDDVYKGDQTVTTGIKEVTGGEHFENLVPGTDTVTTIVTDTPGTDNTTTVTLTAPSEVSEGGKIIYTATLSNKAGTDVTLTLDNKQTITIKAGETVGTVTVDAPGDDVFIDKSTQTVQITGTDGGNFEKLEVAGNGATTQINDTIDKVDVVLTATKTVGEGGEIVYTATLVDKDGKPVTNTTGPLTVTLDNNQTITIGVNQSSGTVSAVAPDDVYKGDQTVTTGIKEVTGGEHFENLVPGTDTVTTIVTDTPGTDNTTTVTLTAPSAVNEGGKIIYTATLSNKAGTDVTLTLDNKQTITIKAGETVGTVTVDAPGDDVFIDKSTQTVQITGTAGGNFEKLVVAGDGATTQINDTIDKVDVVLTATKTVGEGGEIVYTATLVDKDGKPVTNTTGPLTVTLDNNQTITIGVNQSSGTVSAVAPDDVYKGDQTVTTGIKEVTGGEHFENLVPGTDTVTTIVTDTPGTDNTTTVTLTAPSAVNEGGKIIYTATLSNKADTDVTLTLDNKQTITIKAGETVGTVTVDAPGDDVFIDKSTQTVQITGTAGGNFEKLVVTGDGATTQINDTIDDVKVVLTATTSVAEGGQIVYTASLVDKNGVAVTNVGSDLVIKLDNNLSITIGNGKTNGTANFTAPNDFYVGAKDISAKITNVVSGGDKYENLIPVGTPVVTKVTDVTSNTVISIAGDASVTEGQTAHYTLNLTQPAETEVTVTLSYKGVAQDGSDFTGVYTVKIPAGQSTATFDIKTIDDKLTEPTEKFEISISGTSGGNFENLVVSPTNGKVETSIIDNDAPPVIDLDANNSSGATGNDFKTTFTEGGNSVSIADTDIKITDPDSTQLTGATVVLTNTQPNDSLGYSNVTGITVTSVTDPVTGKITLTLTGTASLADYMQQIKNITFSNSSDDPSTTPRTITVTVTDGGNYSNVATTTVNVTAVNDAPVATGSAVTGTEDTPLKLTWANFGVTDVDSPQTSLGVKITELPVAGKLQFLAADGTTWTNVSAGQTFTKAQIDGGQLRFTPNANESGADGYGGTGVGNKQADYAQFKFQPTDGKDLGTSTTVKVDITPVADAPTLSVADNNIASIGLTKQSWNSIANLGTNGNGASATVLKNAIDKAGTPNSTTIATDVTSTADVPGGAGSKTSGLIYLEAGKTYTFSGYGDDSILVNIGGKDVASGTWGSNSGQFSGTFTPTSNGYYSIDIYHANQAGAGSYDVNLSVNGGPVTNLSNTNIPIYTGVNDLINAGAQVSDLHGTNGQGYYDAYKLNEGLENGTVKLTKVTTGLTDTDGSETLSVKIGSIPVGAVLSDGAGHTFTATNGLTEVNVTGWDLNNLSLKPLPYTSGQYNLTVTSTSTESLGGSATTVANLPVKVYPATYSGSTATSGDDNVMGTSGNDIIVADVSGLNVVQGKNYNIAFMIDTSGSMGADSVAAAKASLTTVFNSLKDSIGSSTSGIVNIFLADFDTQVNQTATVNLKDPGALAALQKVLDSMVSEGGTNYEDVFKAASNFFNSAKATSNTGAINTTYFITDGQPTYYQRSEQGNPTLYGNVKLDDVVNMNNYTLGTATRITIDSTHLIDIDAVGKMTLWINNGGWSQYNPGVIHAQGDGTFELSVRDGYGNYTDTTTTTNSNSAFALLKGLSTGGVEAIGLNSGVSLDQLKPYDSDNKPQANIDPKDLANAILGSSEATLPGADRVDGGDGNDILFGDLVSFTGVTGEGYNAIQTYVAGKSGVAVSAVTGQDVHKYITEHYNEFNTSGAKDGNDTLLGGSGDDILFGQGGNDYLDGGKGNDILLGGTGNDTLIGGQGNDILIGGTGADTFVWRAGDTGNDVIKDFKASEGDRIDLRDLLKGETDGTIDNFLKLTTVDNVTTLQISSEGKLNAAGGLANADVTIKLEGNNWSGQSINSLITGADPTIKVDHT</sequence>
<dbReference type="Pfam" id="PF20579">
    <property type="entry name" value="LapA"/>
    <property type="match status" value="18"/>
</dbReference>
<accession>A0A5B2URM8</accession>
<dbReference type="InterPro" id="IPR036465">
    <property type="entry name" value="vWFA_dom_sf"/>
</dbReference>
<dbReference type="SUPFAM" id="SSF51120">
    <property type="entry name" value="beta-Roll"/>
    <property type="match status" value="1"/>
</dbReference>
<dbReference type="InterPro" id="IPR046779">
    <property type="entry name" value="LapA_adhesin_dom"/>
</dbReference>
<dbReference type="Gene3D" id="2.60.40.2030">
    <property type="match status" value="1"/>
</dbReference>
<dbReference type="GO" id="GO:0005509">
    <property type="term" value="F:calcium ion binding"/>
    <property type="evidence" value="ECO:0007669"/>
    <property type="project" value="InterPro"/>
</dbReference>
<dbReference type="SMART" id="SM00237">
    <property type="entry name" value="Calx_beta"/>
    <property type="match status" value="1"/>
</dbReference>
<evidence type="ECO:0000313" key="7">
    <source>
        <dbReference type="Proteomes" id="UP000325296"/>
    </source>
</evidence>
<dbReference type="InterPro" id="IPR038081">
    <property type="entry name" value="CalX-like_sf"/>
</dbReference>
<dbReference type="SUPFAM" id="SSF53300">
    <property type="entry name" value="vWA-like"/>
    <property type="match status" value="1"/>
</dbReference>